<feature type="active site" evidence="6">
    <location>
        <position position="89"/>
    </location>
</feature>
<dbReference type="Gene3D" id="2.40.70.10">
    <property type="entry name" value="Acid Proteases"/>
    <property type="match status" value="2"/>
</dbReference>
<dbReference type="PANTHER" id="PTHR47967:SF96">
    <property type="entry name" value="OS08G0207800 PROTEIN"/>
    <property type="match status" value="1"/>
</dbReference>
<accession>A0A6V7QPE3</accession>
<dbReference type="InterPro" id="IPR033121">
    <property type="entry name" value="PEPTIDASE_A1"/>
</dbReference>
<dbReference type="CDD" id="cd05476">
    <property type="entry name" value="pepsin_A_like_plant"/>
    <property type="match status" value="1"/>
</dbReference>
<keyword evidence="7" id="KW-0732">Signal</keyword>
<protein>
    <recommendedName>
        <fullName evidence="8">Peptidase A1 domain-containing protein</fullName>
    </recommendedName>
</protein>
<dbReference type="EMBL" id="LR862137">
    <property type="protein sequence ID" value="CAD1845080.1"/>
    <property type="molecule type" value="Genomic_DNA"/>
</dbReference>
<organism evidence="9">
    <name type="scientific">Ananas comosus var. bracteatus</name>
    <name type="common">red pineapple</name>
    <dbReference type="NCBI Taxonomy" id="296719"/>
    <lineage>
        <taxon>Eukaryota</taxon>
        <taxon>Viridiplantae</taxon>
        <taxon>Streptophyta</taxon>
        <taxon>Embryophyta</taxon>
        <taxon>Tracheophyta</taxon>
        <taxon>Spermatophyta</taxon>
        <taxon>Magnoliopsida</taxon>
        <taxon>Liliopsida</taxon>
        <taxon>Poales</taxon>
        <taxon>Bromeliaceae</taxon>
        <taxon>Bromelioideae</taxon>
        <taxon>Ananas</taxon>
    </lineage>
</organism>
<keyword evidence="4" id="KW-0378">Hydrolase</keyword>
<dbReference type="InterPro" id="IPR034161">
    <property type="entry name" value="Pepsin-like_plant"/>
</dbReference>
<dbReference type="GO" id="GO:0004190">
    <property type="term" value="F:aspartic-type endopeptidase activity"/>
    <property type="evidence" value="ECO:0007669"/>
    <property type="project" value="UniProtKB-KW"/>
</dbReference>
<evidence type="ECO:0000256" key="1">
    <source>
        <dbReference type="ARBA" id="ARBA00007447"/>
    </source>
</evidence>
<evidence type="ECO:0000256" key="5">
    <source>
        <dbReference type="ARBA" id="ARBA00023180"/>
    </source>
</evidence>
<evidence type="ECO:0000256" key="4">
    <source>
        <dbReference type="ARBA" id="ARBA00022801"/>
    </source>
</evidence>
<evidence type="ECO:0000259" key="8">
    <source>
        <dbReference type="PROSITE" id="PS51767"/>
    </source>
</evidence>
<keyword evidence="3" id="KW-0064">Aspartyl protease</keyword>
<dbReference type="InterPro" id="IPR051708">
    <property type="entry name" value="Plant_Aspart_Prot_A1"/>
</dbReference>
<gene>
    <name evidence="9" type="ORF">CB5_LOCUS28291</name>
</gene>
<keyword evidence="5" id="KW-0325">Glycoprotein</keyword>
<reference evidence="9" key="1">
    <citation type="submission" date="2020-07" db="EMBL/GenBank/DDBJ databases">
        <authorList>
            <person name="Lin J."/>
        </authorList>
    </citation>
    <scope>NUCLEOTIDE SEQUENCE</scope>
</reference>
<feature type="signal peptide" evidence="7">
    <location>
        <begin position="1"/>
        <end position="21"/>
    </location>
</feature>
<dbReference type="Pfam" id="PF14541">
    <property type="entry name" value="TAXi_C"/>
    <property type="match status" value="1"/>
</dbReference>
<dbReference type="AlphaFoldDB" id="A0A6V7QPE3"/>
<dbReference type="InterPro" id="IPR021109">
    <property type="entry name" value="Peptidase_aspartic_dom_sf"/>
</dbReference>
<name>A0A6V7QPE3_ANACO</name>
<dbReference type="PANTHER" id="PTHR47967">
    <property type="entry name" value="OS07G0603500 PROTEIN-RELATED"/>
    <property type="match status" value="1"/>
</dbReference>
<dbReference type="PROSITE" id="PS51767">
    <property type="entry name" value="PEPTIDASE_A1"/>
    <property type="match status" value="1"/>
</dbReference>
<dbReference type="SUPFAM" id="SSF50630">
    <property type="entry name" value="Acid proteases"/>
    <property type="match status" value="1"/>
</dbReference>
<evidence type="ECO:0000256" key="7">
    <source>
        <dbReference type="SAM" id="SignalP"/>
    </source>
</evidence>
<dbReference type="InterPro" id="IPR032861">
    <property type="entry name" value="TAXi_N"/>
</dbReference>
<dbReference type="PRINTS" id="PR00792">
    <property type="entry name" value="PEPSIN"/>
</dbReference>
<dbReference type="InterPro" id="IPR001461">
    <property type="entry name" value="Aspartic_peptidase_A1"/>
</dbReference>
<proteinExistence type="inferred from homology"/>
<comment type="similarity">
    <text evidence="1">Belongs to the peptidase A1 family.</text>
</comment>
<evidence type="ECO:0000256" key="2">
    <source>
        <dbReference type="ARBA" id="ARBA00022670"/>
    </source>
</evidence>
<evidence type="ECO:0000256" key="6">
    <source>
        <dbReference type="PIRSR" id="PIRSR601461-1"/>
    </source>
</evidence>
<feature type="chain" id="PRO_5028263379" description="Peptidase A1 domain-containing protein" evidence="7">
    <location>
        <begin position="22"/>
        <end position="405"/>
    </location>
</feature>
<sequence length="405" mass="45737">MELRALVLLVLFTILSVRATADQRGFSIPIIHINSPLHPLYKSNITLFDGLTRWSTNDFNERAPVRHTSVYLMEIYIGTPPRKKYVCFDSGSNLLWVQCDPCVDCPSVFDTPYRPSESRSYHPLSCNSTFCHKDNEASCVDGRCIFRARYLDGDSLRGELGSDMFSFSHSENLFHSVTNITFGCAHMDQINHADGSSGLIGLGLGSISFISQLEISKFSYCIPPPPPISNITYIRFGSNALTLGKRVPFSSDNFFYNLKLKAITFGFTELSLTSPSEMGYSKMVLDSGTTITWLHPYIYDKVVAEFEDEISLDQSPLEELETCYKGDMEDVEFFTIILHFDGGVDLELSQWALFQEIDDRICFLVKREEDIDSSILGLYGQINQNVGYDLAKKEISFYSADCQNM</sequence>
<feature type="domain" description="Peptidase A1" evidence="8">
    <location>
        <begin position="71"/>
        <end position="398"/>
    </location>
</feature>
<dbReference type="GO" id="GO:0006508">
    <property type="term" value="P:proteolysis"/>
    <property type="evidence" value="ECO:0007669"/>
    <property type="project" value="UniProtKB-KW"/>
</dbReference>
<dbReference type="GO" id="GO:0005576">
    <property type="term" value="C:extracellular region"/>
    <property type="evidence" value="ECO:0007669"/>
    <property type="project" value="TreeGrafter"/>
</dbReference>
<evidence type="ECO:0000256" key="3">
    <source>
        <dbReference type="ARBA" id="ARBA00022750"/>
    </source>
</evidence>
<dbReference type="Pfam" id="PF14543">
    <property type="entry name" value="TAXi_N"/>
    <property type="match status" value="1"/>
</dbReference>
<feature type="active site" evidence="6">
    <location>
        <position position="286"/>
    </location>
</feature>
<evidence type="ECO:0000313" key="9">
    <source>
        <dbReference type="EMBL" id="CAD1845080.1"/>
    </source>
</evidence>
<dbReference type="InterPro" id="IPR032799">
    <property type="entry name" value="TAXi_C"/>
</dbReference>
<keyword evidence="2" id="KW-0645">Protease</keyword>